<dbReference type="AlphaFoldDB" id="R2S754"/>
<dbReference type="eggNOG" id="ENOG5032KQE">
    <property type="taxonomic scope" value="Bacteria"/>
</dbReference>
<reference evidence="2 3" key="1">
    <citation type="submission" date="2013-02" db="EMBL/GenBank/DDBJ databases">
        <title>The Genome Sequence of Enterococcus pallens BAA-351.</title>
        <authorList>
            <consortium name="The Broad Institute Genome Sequencing Platform"/>
            <consortium name="The Broad Institute Genome Sequencing Center for Infectious Disease"/>
            <person name="Earl A.M."/>
            <person name="Gilmore M.S."/>
            <person name="Lebreton F."/>
            <person name="Walker B."/>
            <person name="Young S.K."/>
            <person name="Zeng Q."/>
            <person name="Gargeya S."/>
            <person name="Fitzgerald M."/>
            <person name="Haas B."/>
            <person name="Abouelleil A."/>
            <person name="Alvarado L."/>
            <person name="Arachchi H.M."/>
            <person name="Berlin A.M."/>
            <person name="Chapman S.B."/>
            <person name="Dewar J."/>
            <person name="Goldberg J."/>
            <person name="Griggs A."/>
            <person name="Gujja S."/>
            <person name="Hansen M."/>
            <person name="Howarth C."/>
            <person name="Imamovic A."/>
            <person name="Larimer J."/>
            <person name="McCowan C."/>
            <person name="Murphy C."/>
            <person name="Neiman D."/>
            <person name="Pearson M."/>
            <person name="Priest M."/>
            <person name="Roberts A."/>
            <person name="Saif S."/>
            <person name="Shea T."/>
            <person name="Sisk P."/>
            <person name="Sykes S."/>
            <person name="Wortman J."/>
            <person name="Nusbaum C."/>
            <person name="Birren B."/>
        </authorList>
    </citation>
    <scope>NUCLEOTIDE SEQUENCE [LARGE SCALE GENOMIC DNA]</scope>
    <source>
        <strain evidence="2 3">ATCC BAA-351</strain>
    </source>
</reference>
<evidence type="ECO:0000313" key="3">
    <source>
        <dbReference type="Proteomes" id="UP000013782"/>
    </source>
</evidence>
<dbReference type="EMBL" id="AJAQ01000045">
    <property type="protein sequence ID" value="EOH88686.1"/>
    <property type="molecule type" value="Genomic_DNA"/>
</dbReference>
<evidence type="ECO:0000256" key="1">
    <source>
        <dbReference type="SAM" id="MobiDB-lite"/>
    </source>
</evidence>
<dbReference type="PATRIC" id="fig|1158607.3.peg.4489"/>
<dbReference type="Pfam" id="PF11148">
    <property type="entry name" value="DUF2922"/>
    <property type="match status" value="1"/>
</dbReference>
<gene>
    <name evidence="2" type="ORF">UAU_04506</name>
</gene>
<evidence type="ECO:0008006" key="4">
    <source>
        <dbReference type="Google" id="ProtNLM"/>
    </source>
</evidence>
<sequence length="249" mass="27382">MLSLSATFENSEGGLHRFSMKDPDRNKSAEEIRAGLEKLVSLNLFEKGEVGLFKKLVSAKFVETIETPIFDLRKEDLATAAPEVDRSSESIQVQTAPVQASPVEHALLQNAFQHPAQVSQLAPVKPTNPLLATQEAQQLEIIVPQDFDSSALSEEELIAFLTAQLPAGATLESFQTADIVFTMEGSEENISKSALTETINEEPKSTVPENSMEGVSKPKAKFNLLAGLSLDKRRSKKALKRLAKYWKKE</sequence>
<evidence type="ECO:0000313" key="2">
    <source>
        <dbReference type="EMBL" id="EOH88686.1"/>
    </source>
</evidence>
<protein>
    <recommendedName>
        <fullName evidence="4">DUF2922 family protein</fullName>
    </recommendedName>
</protein>
<feature type="region of interest" description="Disordered" evidence="1">
    <location>
        <begin position="1"/>
        <end position="24"/>
    </location>
</feature>
<name>R2S754_9ENTE</name>
<dbReference type="Proteomes" id="UP000013782">
    <property type="component" value="Unassembled WGS sequence"/>
</dbReference>
<keyword evidence="3" id="KW-1185">Reference proteome</keyword>
<organism evidence="2 3">
    <name type="scientific">Enterococcus pallens ATCC BAA-351</name>
    <dbReference type="NCBI Taxonomy" id="1158607"/>
    <lineage>
        <taxon>Bacteria</taxon>
        <taxon>Bacillati</taxon>
        <taxon>Bacillota</taxon>
        <taxon>Bacilli</taxon>
        <taxon>Lactobacillales</taxon>
        <taxon>Enterococcaceae</taxon>
        <taxon>Enterococcus</taxon>
    </lineage>
</organism>
<proteinExistence type="predicted"/>
<dbReference type="InterPro" id="IPR021321">
    <property type="entry name" value="DUF2922"/>
</dbReference>
<dbReference type="OrthoDB" id="2323347at2"/>
<feature type="compositionally biased region" description="Polar residues" evidence="1">
    <location>
        <begin position="1"/>
        <end position="10"/>
    </location>
</feature>
<comment type="caution">
    <text evidence="2">The sequence shown here is derived from an EMBL/GenBank/DDBJ whole genome shotgun (WGS) entry which is preliminary data.</text>
</comment>
<dbReference type="RefSeq" id="WP_010759442.1">
    <property type="nucleotide sequence ID" value="NZ_ASWD01000003.1"/>
</dbReference>
<dbReference type="HOGENOM" id="CLU_077907_0_0_9"/>
<accession>R2S754</accession>